<keyword evidence="7" id="KW-0808">Transferase</keyword>
<dbReference type="GO" id="GO:0016765">
    <property type="term" value="F:transferase activity, transferring alkyl or aryl (other than methyl) groups"/>
    <property type="evidence" value="ECO:0007669"/>
    <property type="project" value="InterPro"/>
</dbReference>
<reference evidence="8" key="1">
    <citation type="submission" date="2018-02" db="EMBL/GenBank/DDBJ databases">
        <title>Genome sequencing of Solimonas sp. HR-BB.</title>
        <authorList>
            <person name="Lee Y."/>
            <person name="Jeon C.O."/>
        </authorList>
    </citation>
    <scope>NUCLEOTIDE SEQUENCE [LARGE SCALE GENOMIC DNA]</scope>
    <source>
        <strain evidence="8">HR-U</strain>
    </source>
</reference>
<feature type="transmembrane region" description="Helical" evidence="6">
    <location>
        <begin position="218"/>
        <end position="238"/>
    </location>
</feature>
<feature type="transmembrane region" description="Helical" evidence="6">
    <location>
        <begin position="97"/>
        <end position="116"/>
    </location>
</feature>
<feature type="transmembrane region" description="Helical" evidence="6">
    <location>
        <begin position="244"/>
        <end position="263"/>
    </location>
</feature>
<dbReference type="EMBL" id="PTRA01000003">
    <property type="protein sequence ID" value="PQA56062.1"/>
    <property type="molecule type" value="Genomic_DNA"/>
</dbReference>
<feature type="transmembrane region" description="Helical" evidence="6">
    <location>
        <begin position="173"/>
        <end position="190"/>
    </location>
</feature>
<dbReference type="PANTHER" id="PTHR42723">
    <property type="entry name" value="CHLOROPHYLL SYNTHASE"/>
    <property type="match status" value="1"/>
</dbReference>
<evidence type="ECO:0000313" key="7">
    <source>
        <dbReference type="EMBL" id="PQA56062.1"/>
    </source>
</evidence>
<keyword evidence="3 6" id="KW-0812">Transmembrane</keyword>
<keyword evidence="5 6" id="KW-0472">Membrane</keyword>
<evidence type="ECO:0000256" key="3">
    <source>
        <dbReference type="ARBA" id="ARBA00022692"/>
    </source>
</evidence>
<keyword evidence="4 6" id="KW-1133">Transmembrane helix</keyword>
<protein>
    <submittedName>
        <fullName evidence="7">Prenyltransferase</fullName>
    </submittedName>
</protein>
<dbReference type="InterPro" id="IPR050475">
    <property type="entry name" value="Prenyltransferase_related"/>
</dbReference>
<sequence length="291" mass="33817">MRHKPKPTSSQITSGFLRLIRWPNLLILAATQYLVYTCLIFPERSWTAGFQDTPLFWLIFSTTCIAAAGYIINDYYDIKIDLINKPDKVIIGRYLKRRWAMGINLGLNFMGVAAGWLVDKKIFLINACAFFFLWLYSNHLKRLPFWGNLMVAFLTALSLIVLAVHYQIHEREVYIYALFAFTISLIREIIKDMEDVRGDASFGCQTLPIRWGLVRTKYFLEVLIAVFLVILFVMTRPLHAPTLTYIFMVISVPILFMAYRLFYADTKQDFAFLSSWCKYIMMAGVLTMLLV</sequence>
<evidence type="ECO:0000256" key="5">
    <source>
        <dbReference type="ARBA" id="ARBA00023136"/>
    </source>
</evidence>
<keyword evidence="2" id="KW-1003">Cell membrane</keyword>
<dbReference type="OrthoDB" id="9811562at2"/>
<dbReference type="Proteomes" id="UP000239590">
    <property type="component" value="Unassembled WGS sequence"/>
</dbReference>
<dbReference type="Gene3D" id="1.20.120.1780">
    <property type="entry name" value="UbiA prenyltransferase"/>
    <property type="match status" value="1"/>
</dbReference>
<dbReference type="NCBIfam" id="NF009513">
    <property type="entry name" value="PRK12872.1-3"/>
    <property type="match status" value="1"/>
</dbReference>
<organism evidence="7 8">
    <name type="scientific">Siphonobacter curvatus</name>
    <dbReference type="NCBI Taxonomy" id="2094562"/>
    <lineage>
        <taxon>Bacteria</taxon>
        <taxon>Pseudomonadati</taxon>
        <taxon>Bacteroidota</taxon>
        <taxon>Cytophagia</taxon>
        <taxon>Cytophagales</taxon>
        <taxon>Cytophagaceae</taxon>
        <taxon>Siphonobacter</taxon>
    </lineage>
</organism>
<feature type="transmembrane region" description="Helical" evidence="6">
    <location>
        <begin position="145"/>
        <end position="167"/>
    </location>
</feature>
<dbReference type="Pfam" id="PF01040">
    <property type="entry name" value="UbiA"/>
    <property type="match status" value="1"/>
</dbReference>
<proteinExistence type="predicted"/>
<feature type="transmembrane region" description="Helical" evidence="6">
    <location>
        <begin position="122"/>
        <end position="138"/>
    </location>
</feature>
<feature type="transmembrane region" description="Helical" evidence="6">
    <location>
        <begin position="270"/>
        <end position="290"/>
    </location>
</feature>
<comment type="subcellular location">
    <subcellularLocation>
        <location evidence="1">Membrane</location>
        <topology evidence="1">Multi-pass membrane protein</topology>
    </subcellularLocation>
</comment>
<evidence type="ECO:0000256" key="4">
    <source>
        <dbReference type="ARBA" id="ARBA00022989"/>
    </source>
</evidence>
<dbReference type="InterPro" id="IPR044878">
    <property type="entry name" value="UbiA_sf"/>
</dbReference>
<comment type="caution">
    <text evidence="7">The sequence shown here is derived from an EMBL/GenBank/DDBJ whole genome shotgun (WGS) entry which is preliminary data.</text>
</comment>
<evidence type="ECO:0000256" key="6">
    <source>
        <dbReference type="SAM" id="Phobius"/>
    </source>
</evidence>
<accession>A0A2S7IIF6</accession>
<dbReference type="AlphaFoldDB" id="A0A2S7IIF6"/>
<dbReference type="CDD" id="cd13961">
    <property type="entry name" value="PT_UbiA_DGGGPS"/>
    <property type="match status" value="1"/>
</dbReference>
<feature type="transmembrane region" description="Helical" evidence="6">
    <location>
        <begin position="54"/>
        <end position="76"/>
    </location>
</feature>
<keyword evidence="8" id="KW-1185">Reference proteome</keyword>
<evidence type="ECO:0000256" key="1">
    <source>
        <dbReference type="ARBA" id="ARBA00004141"/>
    </source>
</evidence>
<dbReference type="GO" id="GO:0016020">
    <property type="term" value="C:membrane"/>
    <property type="evidence" value="ECO:0007669"/>
    <property type="project" value="UniProtKB-SubCell"/>
</dbReference>
<dbReference type="PANTHER" id="PTHR42723:SF1">
    <property type="entry name" value="CHLOROPHYLL SYNTHASE, CHLOROPLASTIC"/>
    <property type="match status" value="1"/>
</dbReference>
<dbReference type="InterPro" id="IPR000537">
    <property type="entry name" value="UbiA_prenyltransferase"/>
</dbReference>
<name>A0A2S7IIF6_9BACT</name>
<feature type="transmembrane region" description="Helical" evidence="6">
    <location>
        <begin position="21"/>
        <end position="42"/>
    </location>
</feature>
<gene>
    <name evidence="7" type="ORF">C5O19_17020</name>
</gene>
<dbReference type="RefSeq" id="WP_104714618.1">
    <property type="nucleotide sequence ID" value="NZ_PTRA01000003.1"/>
</dbReference>
<dbReference type="Gene3D" id="1.10.357.140">
    <property type="entry name" value="UbiA prenyltransferase"/>
    <property type="match status" value="1"/>
</dbReference>
<evidence type="ECO:0000256" key="2">
    <source>
        <dbReference type="ARBA" id="ARBA00022475"/>
    </source>
</evidence>
<evidence type="ECO:0000313" key="8">
    <source>
        <dbReference type="Proteomes" id="UP000239590"/>
    </source>
</evidence>